<evidence type="ECO:0000313" key="2">
    <source>
        <dbReference type="EMBL" id="PKX78431.1"/>
    </source>
</evidence>
<sequence length="81" mass="8294">MTVNQKTATIKVGETTQLTETVTPADAADKSVTWSSSNETVASVNASGLVTAKATGNAKVTVKTTDGNFTADSDITVTDNN</sequence>
<dbReference type="EMBL" id="MKGH01000017">
    <property type="protein sequence ID" value="PKX78431.1"/>
    <property type="molecule type" value="Genomic_DNA"/>
</dbReference>
<dbReference type="SMART" id="SM00635">
    <property type="entry name" value="BID_2"/>
    <property type="match status" value="1"/>
</dbReference>
<protein>
    <recommendedName>
        <fullName evidence="1">BIG2 domain-containing protein</fullName>
    </recommendedName>
</protein>
<accession>A0AAX0VB72</accession>
<dbReference type="RefSeq" id="WP_099769407.1">
    <property type="nucleotide sequence ID" value="NZ_JAHIAC010000015.1"/>
</dbReference>
<evidence type="ECO:0000259" key="1">
    <source>
        <dbReference type="SMART" id="SM00635"/>
    </source>
</evidence>
<dbReference type="InterPro" id="IPR008964">
    <property type="entry name" value="Invasin/intimin_cell_adhesion"/>
</dbReference>
<reference evidence="2 3" key="1">
    <citation type="submission" date="2016-09" db="EMBL/GenBank/DDBJ databases">
        <authorList>
            <person name="Inglin R.C."/>
        </authorList>
    </citation>
    <scope>NUCLEOTIDE SEQUENCE [LARGE SCALE GENOMIC DNA]</scope>
    <source>
        <strain evidence="2 3">RI-517</strain>
    </source>
</reference>
<feature type="domain" description="BIG2" evidence="1">
    <location>
        <begin position="1"/>
        <end position="74"/>
    </location>
</feature>
<name>A0AAX0VB72_LATSK</name>
<dbReference type="InterPro" id="IPR003343">
    <property type="entry name" value="Big_2"/>
</dbReference>
<comment type="caution">
    <text evidence="2">The sequence shown here is derived from an EMBL/GenBank/DDBJ whole genome shotgun (WGS) entry which is preliminary data.</text>
</comment>
<dbReference type="AlphaFoldDB" id="A0AAX0VB72"/>
<dbReference type="SUPFAM" id="SSF49373">
    <property type="entry name" value="Invasin/intimin cell-adhesion fragments"/>
    <property type="match status" value="1"/>
</dbReference>
<dbReference type="Proteomes" id="UP000234349">
    <property type="component" value="Unassembled WGS sequence"/>
</dbReference>
<gene>
    <name evidence="2" type="ORF">CUR37_04370</name>
</gene>
<dbReference type="Gene3D" id="2.60.40.1080">
    <property type="match status" value="1"/>
</dbReference>
<organism evidence="2 3">
    <name type="scientific">Latilactobacillus sakei</name>
    <name type="common">Lactobacillus sakei</name>
    <dbReference type="NCBI Taxonomy" id="1599"/>
    <lineage>
        <taxon>Bacteria</taxon>
        <taxon>Bacillati</taxon>
        <taxon>Bacillota</taxon>
        <taxon>Bacilli</taxon>
        <taxon>Lactobacillales</taxon>
        <taxon>Lactobacillaceae</taxon>
        <taxon>Latilactobacillus</taxon>
    </lineage>
</organism>
<evidence type="ECO:0000313" key="3">
    <source>
        <dbReference type="Proteomes" id="UP000234349"/>
    </source>
</evidence>
<dbReference type="Pfam" id="PF02368">
    <property type="entry name" value="Big_2"/>
    <property type="match status" value="1"/>
</dbReference>
<proteinExistence type="predicted"/>